<dbReference type="Proteomes" id="UP001595384">
    <property type="component" value="Unassembled WGS sequence"/>
</dbReference>
<keyword evidence="3" id="KW-1185">Reference proteome</keyword>
<feature type="region of interest" description="Disordered" evidence="1">
    <location>
        <begin position="69"/>
        <end position="111"/>
    </location>
</feature>
<evidence type="ECO:0008006" key="4">
    <source>
        <dbReference type="Google" id="ProtNLM"/>
    </source>
</evidence>
<reference evidence="3" key="1">
    <citation type="journal article" date="2019" name="Int. J. Syst. Evol. Microbiol.">
        <title>The Global Catalogue of Microorganisms (GCM) 10K type strain sequencing project: providing services to taxonomists for standard genome sequencing and annotation.</title>
        <authorList>
            <consortium name="The Broad Institute Genomics Platform"/>
            <consortium name="The Broad Institute Genome Sequencing Center for Infectious Disease"/>
            <person name="Wu L."/>
            <person name="Ma J."/>
        </authorList>
    </citation>
    <scope>NUCLEOTIDE SEQUENCE [LARGE SCALE GENOMIC DNA]</scope>
    <source>
        <strain evidence="3">KCTC 62784</strain>
    </source>
</reference>
<feature type="region of interest" description="Disordered" evidence="1">
    <location>
        <begin position="1"/>
        <end position="45"/>
    </location>
</feature>
<dbReference type="EMBL" id="JBHRSE010000078">
    <property type="protein sequence ID" value="MFC3024510.1"/>
    <property type="molecule type" value="Genomic_DNA"/>
</dbReference>
<sequence>MMYQTTRQAEQAYSDFSQVEENEHSSTASQTLSSQGYNTSNNVRSLSNDAPLLLHNQNPKPTLLTSVEETRARSSHITHHDAASHPQVVKGALRSHQQDHPHTTPSVRPDFTDEVKPLRYEFSFEVACSEQALINNVGCSFMIGKTVREPMLGQWHKAPSSFGTKYTIHTAYNEPKQLMVQVGSAPMGLTINHSVRLEEVGADRVRDSFVPVIPAVQHGDYLGLPTKGYYYHICNRRLIQEYKILGGEKWSFYATRSTHEVLDQRRGYNRYQNAILLFWKLRGHLVRQQHLVYLEKQITRDQLDNLDEDWLNTHGVPIDVPALLKSHHSTYERPRMTTSGDVASVGTISHFVQNKLGTNEREGWNDIAQKYGLSPKELLDLNPKYQANPGALQVGDEILIADATEKAMQGYNAYSLPKHPPQRYNRASHSRYRYPSSLLEGTHLRSINNSSVIDDELPIVNVRQWH</sequence>
<evidence type="ECO:0000313" key="3">
    <source>
        <dbReference type="Proteomes" id="UP001595384"/>
    </source>
</evidence>
<dbReference type="RefSeq" id="WP_164711877.1">
    <property type="nucleotide sequence ID" value="NZ_AP024911.1"/>
</dbReference>
<name>A0ABV7CD65_9VIBR</name>
<dbReference type="InterPro" id="IPR018392">
    <property type="entry name" value="LysM"/>
</dbReference>
<dbReference type="Gene3D" id="3.10.350.10">
    <property type="entry name" value="LysM domain"/>
    <property type="match status" value="1"/>
</dbReference>
<comment type="caution">
    <text evidence="2">The sequence shown here is derived from an EMBL/GenBank/DDBJ whole genome shotgun (WGS) entry which is preliminary data.</text>
</comment>
<gene>
    <name evidence="2" type="ORF">ACFODT_11815</name>
</gene>
<protein>
    <recommendedName>
        <fullName evidence="4">LysM domain-containing protein</fullName>
    </recommendedName>
</protein>
<feature type="compositionally biased region" description="Basic and acidic residues" evidence="1">
    <location>
        <begin position="69"/>
        <end position="83"/>
    </location>
</feature>
<dbReference type="CDD" id="cd00118">
    <property type="entry name" value="LysM"/>
    <property type="match status" value="1"/>
</dbReference>
<accession>A0ABV7CD65</accession>
<evidence type="ECO:0000313" key="2">
    <source>
        <dbReference type="EMBL" id="MFC3024510.1"/>
    </source>
</evidence>
<dbReference type="CDD" id="cd20709">
    <property type="entry name" value="MIX_V"/>
    <property type="match status" value="1"/>
</dbReference>
<dbReference type="InterPro" id="IPR036779">
    <property type="entry name" value="LysM_dom_sf"/>
</dbReference>
<proteinExistence type="predicted"/>
<organism evidence="2 3">
    <name type="scientific">Vibrio zhugei</name>
    <dbReference type="NCBI Taxonomy" id="2479546"/>
    <lineage>
        <taxon>Bacteria</taxon>
        <taxon>Pseudomonadati</taxon>
        <taxon>Pseudomonadota</taxon>
        <taxon>Gammaproteobacteria</taxon>
        <taxon>Vibrionales</taxon>
        <taxon>Vibrionaceae</taxon>
        <taxon>Vibrio</taxon>
    </lineage>
</organism>
<evidence type="ECO:0000256" key="1">
    <source>
        <dbReference type="SAM" id="MobiDB-lite"/>
    </source>
</evidence>